<dbReference type="SUPFAM" id="SSF52200">
    <property type="entry name" value="Toll/Interleukin receptor TIR domain"/>
    <property type="match status" value="1"/>
</dbReference>
<dbReference type="AlphaFoldDB" id="A0A3D9FGG6"/>
<organism evidence="4 5">
    <name type="scientific">Parasphingopyxis lamellibrachiae</name>
    <dbReference type="NCBI Taxonomy" id="680125"/>
    <lineage>
        <taxon>Bacteria</taxon>
        <taxon>Pseudomonadati</taxon>
        <taxon>Pseudomonadota</taxon>
        <taxon>Alphaproteobacteria</taxon>
        <taxon>Sphingomonadales</taxon>
        <taxon>Sphingomonadaceae</taxon>
        <taxon>Parasphingopyxis</taxon>
    </lineage>
</organism>
<keyword evidence="5" id="KW-1185">Reference proteome</keyword>
<evidence type="ECO:0000256" key="2">
    <source>
        <dbReference type="SAM" id="Phobius"/>
    </source>
</evidence>
<dbReference type="Proteomes" id="UP000256310">
    <property type="component" value="Unassembled WGS sequence"/>
</dbReference>
<dbReference type="InterPro" id="IPR022061">
    <property type="entry name" value="DUF3617"/>
</dbReference>
<dbReference type="Pfam" id="PF12276">
    <property type="entry name" value="DUF3617"/>
    <property type="match status" value="1"/>
</dbReference>
<evidence type="ECO:0000256" key="1">
    <source>
        <dbReference type="SAM" id="MobiDB-lite"/>
    </source>
</evidence>
<keyword evidence="2" id="KW-0812">Transmembrane</keyword>
<evidence type="ECO:0000313" key="4">
    <source>
        <dbReference type="EMBL" id="RED16900.1"/>
    </source>
</evidence>
<dbReference type="GO" id="GO:0007165">
    <property type="term" value="P:signal transduction"/>
    <property type="evidence" value="ECO:0007669"/>
    <property type="project" value="InterPro"/>
</dbReference>
<gene>
    <name evidence="4" type="ORF">DFR46_1934</name>
</gene>
<dbReference type="EMBL" id="QRDP01000004">
    <property type="protein sequence ID" value="RED16900.1"/>
    <property type="molecule type" value="Genomic_DNA"/>
</dbReference>
<keyword evidence="2" id="KW-1133">Transmembrane helix</keyword>
<dbReference type="InterPro" id="IPR000157">
    <property type="entry name" value="TIR_dom"/>
</dbReference>
<evidence type="ECO:0000259" key="3">
    <source>
        <dbReference type="PROSITE" id="PS50104"/>
    </source>
</evidence>
<reference evidence="4 5" key="1">
    <citation type="submission" date="2018-07" db="EMBL/GenBank/DDBJ databases">
        <title>Genomic Encyclopedia of Type Strains, Phase IV (KMG-IV): sequencing the most valuable type-strain genomes for metagenomic binning, comparative biology and taxonomic classification.</title>
        <authorList>
            <person name="Goeker M."/>
        </authorList>
    </citation>
    <scope>NUCLEOTIDE SEQUENCE [LARGE SCALE GENOMIC DNA]</scope>
    <source>
        <strain evidence="4 5">DSM 26725</strain>
    </source>
</reference>
<protein>
    <submittedName>
        <fullName evidence="4">Uncharacterized protein DUF3617</fullName>
    </submittedName>
</protein>
<dbReference type="InterPro" id="IPR035897">
    <property type="entry name" value="Toll_tir_struct_dom_sf"/>
</dbReference>
<feature type="domain" description="TIR" evidence="3">
    <location>
        <begin position="12"/>
        <end position="145"/>
    </location>
</feature>
<feature type="transmembrane region" description="Helical" evidence="2">
    <location>
        <begin position="192"/>
        <end position="214"/>
    </location>
</feature>
<accession>A0A3D9FGG6</accession>
<dbReference type="Pfam" id="PF13676">
    <property type="entry name" value="TIR_2"/>
    <property type="match status" value="1"/>
</dbReference>
<proteinExistence type="predicted"/>
<keyword evidence="2" id="KW-0472">Membrane</keyword>
<dbReference type="RefSeq" id="WP_211306414.1">
    <property type="nucleotide sequence ID" value="NZ_QRDP01000004.1"/>
</dbReference>
<feature type="region of interest" description="Disordered" evidence="1">
    <location>
        <begin position="154"/>
        <end position="176"/>
    </location>
</feature>
<comment type="caution">
    <text evidence="4">The sequence shown here is derived from an EMBL/GenBank/DDBJ whole genome shotgun (WGS) entry which is preliminary data.</text>
</comment>
<dbReference type="Gene3D" id="3.40.50.10140">
    <property type="entry name" value="Toll/interleukin-1 receptor homology (TIR) domain"/>
    <property type="match status" value="1"/>
</dbReference>
<name>A0A3D9FGG6_9SPHN</name>
<feature type="region of interest" description="Disordered" evidence="1">
    <location>
        <begin position="1"/>
        <end position="24"/>
    </location>
</feature>
<sequence>MAQDNDEAAPGRRPVAFISHHSSQEKTARHLKTVLERNGVTGWMAPDDIDPGVAFDQAIIEQVERSDLIVLLFCAKSDQSRHVKRELMMAENNKKLIYPVRLEDIDAKGLAYWLNDYQWIDWIDRRDATIQKMIETVKKQVGYEDVDDHAVPAEDAEADTPGDTPPVGLMGGDGGAADGPPRFAGIPLNRNGWIAIGGVAVLAAILLGLAVNALTSNSVDNVRPGRWQTSYVVDRILERPDTNVMSETQLDTFLANFESNSAIQCITEADARSPGNDFFDPERENNCAMSNLTWENGRFRVQLECEAPSLDGITLNIWMRGTYTEENMETEAEYAWTDAASNELRIVANQNARYLGPCE</sequence>
<evidence type="ECO:0000313" key="5">
    <source>
        <dbReference type="Proteomes" id="UP000256310"/>
    </source>
</evidence>
<dbReference type="PROSITE" id="PS50104">
    <property type="entry name" value="TIR"/>
    <property type="match status" value="1"/>
</dbReference>